<dbReference type="EMBL" id="WVUD01000030">
    <property type="protein sequence ID" value="MYL84345.1"/>
    <property type="molecule type" value="Genomic_DNA"/>
</dbReference>
<dbReference type="GO" id="GO:0008237">
    <property type="term" value="F:metallopeptidase activity"/>
    <property type="evidence" value="ECO:0007669"/>
    <property type="project" value="InterPro"/>
</dbReference>
<protein>
    <submittedName>
        <fullName evidence="1">Uncharacterized protein</fullName>
    </submittedName>
</protein>
<accession>A0A7C9IMJ9</accession>
<dbReference type="OrthoDB" id="223957at2"/>
<sequence>MIWANSYNQGTSSGLARDIPSTDFIVSLGGWGTVGGTDWQKLGTFIHELGHCLGLTHGGTDHENWKPNYLSVMNYFFQTWGLYKNGQWGDAGYPLNFDYQRINTPSLNKAALQEGLGLTGVDDVSAYGTRYWYNNGSSSTYVTNVSLGIDWNKNGVIDASPVSADIDDSGSASGTLTAQNNWPNINYSANGQIGPNAGAARLQAAGLDMPQELKEELDWTTQQRLEQNREQ</sequence>
<dbReference type="SUPFAM" id="SSF55486">
    <property type="entry name" value="Metalloproteases ('zincins'), catalytic domain"/>
    <property type="match status" value="1"/>
</dbReference>
<dbReference type="InterPro" id="IPR024079">
    <property type="entry name" value="MetalloPept_cat_dom_sf"/>
</dbReference>
<evidence type="ECO:0000313" key="1">
    <source>
        <dbReference type="EMBL" id="MYL84345.1"/>
    </source>
</evidence>
<comment type="caution">
    <text evidence="1">The sequence shown here is derived from an EMBL/GenBank/DDBJ whole genome shotgun (WGS) entry which is preliminary data.</text>
</comment>
<organism evidence="1 2">
    <name type="scientific">Solidesulfovibrio aerotolerans</name>
    <dbReference type="NCBI Taxonomy" id="295255"/>
    <lineage>
        <taxon>Bacteria</taxon>
        <taxon>Pseudomonadati</taxon>
        <taxon>Thermodesulfobacteriota</taxon>
        <taxon>Desulfovibrionia</taxon>
        <taxon>Desulfovibrionales</taxon>
        <taxon>Desulfovibrionaceae</taxon>
        <taxon>Solidesulfovibrio</taxon>
    </lineage>
</organism>
<dbReference type="AlphaFoldDB" id="A0A7C9IMJ9"/>
<name>A0A7C9IMJ9_9BACT</name>
<keyword evidence="2" id="KW-1185">Reference proteome</keyword>
<evidence type="ECO:0000313" key="2">
    <source>
        <dbReference type="Proteomes" id="UP000482487"/>
    </source>
</evidence>
<proteinExistence type="predicted"/>
<dbReference type="RefSeq" id="WP_160962283.1">
    <property type="nucleotide sequence ID" value="NZ_WVUD01000030.1"/>
</dbReference>
<dbReference type="Gene3D" id="3.40.390.10">
    <property type="entry name" value="Collagenase (Catalytic Domain)"/>
    <property type="match status" value="1"/>
</dbReference>
<gene>
    <name evidence="1" type="ORF">GTA51_14540</name>
</gene>
<reference evidence="1 2" key="1">
    <citation type="submission" date="2020-01" db="EMBL/GenBank/DDBJ databases">
        <title>Genome sequence of Desulfovibrio aerotolerans DSM 16695(T).</title>
        <authorList>
            <person name="Karnachuk O."/>
            <person name="Avakyan M."/>
            <person name="Mardanov A."/>
            <person name="Kadnikov V."/>
            <person name="Ravin N."/>
        </authorList>
    </citation>
    <scope>NUCLEOTIDE SEQUENCE [LARGE SCALE GENOMIC DNA]</scope>
    <source>
        <strain evidence="1 2">DSM 16695</strain>
    </source>
</reference>
<dbReference type="Proteomes" id="UP000482487">
    <property type="component" value="Unassembled WGS sequence"/>
</dbReference>